<proteinExistence type="inferred from homology"/>
<evidence type="ECO:0000313" key="3">
    <source>
        <dbReference type="EMBL" id="MBJ6362065.1"/>
    </source>
</evidence>
<keyword evidence="4" id="KW-1185">Reference proteome</keyword>
<feature type="domain" description="NAD-dependent epimerase/dehydratase" evidence="2">
    <location>
        <begin position="4"/>
        <end position="225"/>
    </location>
</feature>
<comment type="caution">
    <text evidence="3">The sequence shown here is derived from an EMBL/GenBank/DDBJ whole genome shotgun (WGS) entry which is preliminary data.</text>
</comment>
<sequence>MRAIVTGGAGFIGSHLAAALALRGDQVTVVDNLASGNVKKVHPSANFQQLDIRSEEARQLVASERPDVVFHLAAQTDVQQSLQHSCYDADVNVRGTINLLEGCREAGSKLVFASTSAVYGDLEKLQISEQDPARPISFYGLSKWAAESYIQLYSKLYGLPYTVLRFSNVFGPGQTAKGEGGVVAVFLERLKSGEPVSIHGDGGQTRDFIYVGDIVSALLAAATRGEGQTLHASTAVSVAVNELADLLGRIHGKELVRIRKPGRKGDIRHSCLDNRNARETLLWQPEHTLKEGLTTAYLAAMQNDSRG</sequence>
<evidence type="ECO:0000259" key="2">
    <source>
        <dbReference type="Pfam" id="PF01370"/>
    </source>
</evidence>
<name>A0A934MLD4_9BACL</name>
<dbReference type="InterPro" id="IPR001509">
    <property type="entry name" value="Epimerase_deHydtase"/>
</dbReference>
<dbReference type="SUPFAM" id="SSF51735">
    <property type="entry name" value="NAD(P)-binding Rossmann-fold domains"/>
    <property type="match status" value="1"/>
</dbReference>
<dbReference type="Gene3D" id="3.40.50.720">
    <property type="entry name" value="NAD(P)-binding Rossmann-like Domain"/>
    <property type="match status" value="1"/>
</dbReference>
<gene>
    <name evidence="3" type="ORF">JFN88_12390</name>
</gene>
<reference evidence="3" key="1">
    <citation type="submission" date="2020-12" db="EMBL/GenBank/DDBJ databases">
        <authorList>
            <person name="Huq M.A."/>
        </authorList>
    </citation>
    <scope>NUCLEOTIDE SEQUENCE</scope>
    <source>
        <strain evidence="3">MAHUQ-46</strain>
    </source>
</reference>
<evidence type="ECO:0000256" key="1">
    <source>
        <dbReference type="ARBA" id="ARBA00007637"/>
    </source>
</evidence>
<dbReference type="RefSeq" id="WP_199019611.1">
    <property type="nucleotide sequence ID" value="NZ_JAELUP010000065.1"/>
</dbReference>
<dbReference type="AlphaFoldDB" id="A0A934MLD4"/>
<dbReference type="InterPro" id="IPR036291">
    <property type="entry name" value="NAD(P)-bd_dom_sf"/>
</dbReference>
<protein>
    <submittedName>
        <fullName evidence="3">NAD-dependent epimerase/dehydratase family protein</fullName>
    </submittedName>
</protein>
<accession>A0A934MLD4</accession>
<dbReference type="Proteomes" id="UP000640274">
    <property type="component" value="Unassembled WGS sequence"/>
</dbReference>
<dbReference type="Gene3D" id="3.90.25.10">
    <property type="entry name" value="UDP-galactose 4-epimerase, domain 1"/>
    <property type="match status" value="1"/>
</dbReference>
<dbReference type="Pfam" id="PF01370">
    <property type="entry name" value="Epimerase"/>
    <property type="match status" value="1"/>
</dbReference>
<comment type="similarity">
    <text evidence="1">Belongs to the NAD(P)-dependent epimerase/dehydratase family.</text>
</comment>
<dbReference type="EMBL" id="JAELUP010000065">
    <property type="protein sequence ID" value="MBJ6362065.1"/>
    <property type="molecule type" value="Genomic_DNA"/>
</dbReference>
<dbReference type="PANTHER" id="PTHR43000">
    <property type="entry name" value="DTDP-D-GLUCOSE 4,6-DEHYDRATASE-RELATED"/>
    <property type="match status" value="1"/>
</dbReference>
<evidence type="ECO:0000313" key="4">
    <source>
        <dbReference type="Proteomes" id="UP000640274"/>
    </source>
</evidence>
<organism evidence="3 4">
    <name type="scientific">Paenibacillus roseus</name>
    <dbReference type="NCBI Taxonomy" id="2798579"/>
    <lineage>
        <taxon>Bacteria</taxon>
        <taxon>Bacillati</taxon>
        <taxon>Bacillota</taxon>
        <taxon>Bacilli</taxon>
        <taxon>Bacillales</taxon>
        <taxon>Paenibacillaceae</taxon>
        <taxon>Paenibacillus</taxon>
    </lineage>
</organism>